<keyword evidence="3 8" id="KW-0690">Ribosome biogenesis</keyword>
<dbReference type="NCBIfam" id="TIGR00231">
    <property type="entry name" value="small_GTP"/>
    <property type="match status" value="2"/>
</dbReference>
<dbReference type="GO" id="GO:0005525">
    <property type="term" value="F:GTP binding"/>
    <property type="evidence" value="ECO:0007669"/>
    <property type="project" value="UniProtKB-UniRule"/>
</dbReference>
<evidence type="ECO:0000256" key="4">
    <source>
        <dbReference type="ARBA" id="ARBA00022737"/>
    </source>
</evidence>
<evidence type="ECO:0000313" key="12">
    <source>
        <dbReference type="EMBL" id="OGY47795.1"/>
    </source>
</evidence>
<feature type="binding site" evidence="8">
    <location>
        <begin position="139"/>
        <end position="142"/>
    </location>
    <ligand>
        <name>GTP</name>
        <dbReference type="ChEBI" id="CHEBI:37565"/>
        <label>1</label>
    </ligand>
</feature>
<dbReference type="GO" id="GO:0042254">
    <property type="term" value="P:ribosome biogenesis"/>
    <property type="evidence" value="ECO:0007669"/>
    <property type="project" value="UniProtKB-KW"/>
</dbReference>
<comment type="subunit">
    <text evidence="8">Associates with the 50S ribosomal subunit.</text>
</comment>
<keyword evidence="4 10" id="KW-0677">Repeat</keyword>
<feature type="domain" description="EngA-type G" evidence="11">
    <location>
        <begin position="198"/>
        <end position="373"/>
    </location>
</feature>
<comment type="caution">
    <text evidence="12">The sequence shown here is derived from an EMBL/GenBank/DDBJ whole genome shotgun (WGS) entry which is preliminary data.</text>
</comment>
<feature type="binding site" evidence="8">
    <location>
        <begin position="316"/>
        <end position="319"/>
    </location>
    <ligand>
        <name>GTP</name>
        <dbReference type="ChEBI" id="CHEBI:37565"/>
        <label>2</label>
    </ligand>
</feature>
<evidence type="ECO:0000256" key="10">
    <source>
        <dbReference type="RuleBase" id="RU004481"/>
    </source>
</evidence>
<keyword evidence="5 8" id="KW-0547">Nucleotide-binding</keyword>
<protein>
    <recommendedName>
        <fullName evidence="2 8">GTPase Der</fullName>
    </recommendedName>
    <alternativeName>
        <fullName evidence="7 8">GTP-binding protein EngA</fullName>
    </alternativeName>
</protein>
<dbReference type="PANTHER" id="PTHR43834">
    <property type="entry name" value="GTPASE DER"/>
    <property type="match status" value="1"/>
</dbReference>
<dbReference type="Pfam" id="PF14714">
    <property type="entry name" value="KH_dom-like"/>
    <property type="match status" value="1"/>
</dbReference>
<dbReference type="SUPFAM" id="SSF52540">
    <property type="entry name" value="P-loop containing nucleoside triphosphate hydrolases"/>
    <property type="match status" value="2"/>
</dbReference>
<evidence type="ECO:0000256" key="9">
    <source>
        <dbReference type="PROSITE-ProRule" id="PRU01049"/>
    </source>
</evidence>
<evidence type="ECO:0000256" key="7">
    <source>
        <dbReference type="ARBA" id="ARBA00032345"/>
    </source>
</evidence>
<dbReference type="PANTHER" id="PTHR43834:SF6">
    <property type="entry name" value="GTPASE DER"/>
    <property type="match status" value="1"/>
</dbReference>
<feature type="binding site" evidence="8">
    <location>
        <begin position="204"/>
        <end position="211"/>
    </location>
    <ligand>
        <name>GTP</name>
        <dbReference type="ChEBI" id="CHEBI:37565"/>
        <label>2</label>
    </ligand>
</feature>
<dbReference type="InterPro" id="IPR032859">
    <property type="entry name" value="KH_dom-like"/>
</dbReference>
<sequence length="469" mass="51607">MPLPRIVIIGRTNVGKSALFNRLTESTRALVSPVAGTTRDFNTAAVEWQGKRFQLIDTGGVDVESLKNAIGSLLTPDRTTAQNNQQFIEQSIIVQTKQTINGAALLLFVVDTKTGPLPTDQQLATVLRRIKTPTLLVCNKADSPRLRNSVGEFFSFGFGQPLPVSAASGSGSGDLLDEITKRIKSQRVSASLVSQRPIRIALIGKPNVGKSSLINALSGEQRMIVSPLPQTTREPQDIEIEHRDTPLLLIDTAGLKRRSKIARGLDLLSSKKTLAVLRKIDVALLITDVSEPLGKQDARLAGLITDSGVGIIIVANKWDLLEATPKADQIVTSAYQRALPFLKYAPIAFTSALTGRSVDKILDLIVEVAKNRQTKIDQAQLDSLIDQAVQQKRPVQAKGLLRPKIYNFTQTGTNPPEFTITVGFNQSLHFSYLRFIENQLRQTFSLVGTPIRIKVTYQRKKYETTRRAR</sequence>
<dbReference type="Gene3D" id="3.40.50.300">
    <property type="entry name" value="P-loop containing nucleotide triphosphate hydrolases"/>
    <property type="match status" value="2"/>
</dbReference>
<organism evidence="12 13">
    <name type="scientific">Candidatus Buchananbacteria bacterium RIFCSPHIGHO2_01_FULL_47_11b</name>
    <dbReference type="NCBI Taxonomy" id="1797537"/>
    <lineage>
        <taxon>Bacteria</taxon>
        <taxon>Candidatus Buchananiibacteriota</taxon>
    </lineage>
</organism>
<evidence type="ECO:0000256" key="5">
    <source>
        <dbReference type="ARBA" id="ARBA00022741"/>
    </source>
</evidence>
<evidence type="ECO:0000256" key="8">
    <source>
        <dbReference type="HAMAP-Rule" id="MF_00195"/>
    </source>
</evidence>
<name>A0A1G1Y631_9BACT</name>
<dbReference type="PIRSF" id="PIRSF006485">
    <property type="entry name" value="GTP-binding_EngA"/>
    <property type="match status" value="1"/>
</dbReference>
<comment type="function">
    <text evidence="8 10">GTPase that plays an essential role in the late steps of ribosome biogenesis.</text>
</comment>
<dbReference type="InterPro" id="IPR005225">
    <property type="entry name" value="Small_GTP-bd"/>
</dbReference>
<dbReference type="AlphaFoldDB" id="A0A1G1Y631"/>
<evidence type="ECO:0000259" key="11">
    <source>
        <dbReference type="PROSITE" id="PS51712"/>
    </source>
</evidence>
<reference evidence="12 13" key="1">
    <citation type="journal article" date="2016" name="Nat. Commun.">
        <title>Thousands of microbial genomes shed light on interconnected biogeochemical processes in an aquifer system.</title>
        <authorList>
            <person name="Anantharaman K."/>
            <person name="Brown C.T."/>
            <person name="Hug L.A."/>
            <person name="Sharon I."/>
            <person name="Castelle C.J."/>
            <person name="Probst A.J."/>
            <person name="Thomas B.C."/>
            <person name="Singh A."/>
            <person name="Wilkins M.J."/>
            <person name="Karaoz U."/>
            <person name="Brodie E.L."/>
            <person name="Williams K.H."/>
            <person name="Hubbard S.S."/>
            <person name="Banfield J.F."/>
        </authorList>
    </citation>
    <scope>NUCLEOTIDE SEQUENCE [LARGE SCALE GENOMIC DNA]</scope>
</reference>
<dbReference type="PRINTS" id="PR00449">
    <property type="entry name" value="RASTRNSFRMNG"/>
</dbReference>
<keyword evidence="6 8" id="KW-0342">GTP-binding</keyword>
<feature type="binding site" evidence="8">
    <location>
        <begin position="57"/>
        <end position="61"/>
    </location>
    <ligand>
        <name>GTP</name>
        <dbReference type="ChEBI" id="CHEBI:37565"/>
        <label>1</label>
    </ligand>
</feature>
<dbReference type="InterPro" id="IPR006073">
    <property type="entry name" value="GTP-bd"/>
</dbReference>
<dbReference type="Proteomes" id="UP000178385">
    <property type="component" value="Unassembled WGS sequence"/>
</dbReference>
<dbReference type="NCBIfam" id="TIGR03594">
    <property type="entry name" value="GTPase_EngA"/>
    <property type="match status" value="1"/>
</dbReference>
<feature type="binding site" evidence="8">
    <location>
        <begin position="251"/>
        <end position="255"/>
    </location>
    <ligand>
        <name>GTP</name>
        <dbReference type="ChEBI" id="CHEBI:37565"/>
        <label>2</label>
    </ligand>
</feature>
<dbReference type="InterPro" id="IPR015946">
    <property type="entry name" value="KH_dom-like_a/b"/>
</dbReference>
<proteinExistence type="inferred from homology"/>
<feature type="binding site" evidence="8">
    <location>
        <begin position="10"/>
        <end position="17"/>
    </location>
    <ligand>
        <name>GTP</name>
        <dbReference type="ChEBI" id="CHEBI:37565"/>
        <label>1</label>
    </ligand>
</feature>
<dbReference type="CDD" id="cd01895">
    <property type="entry name" value="EngA2"/>
    <property type="match status" value="1"/>
</dbReference>
<dbReference type="EMBL" id="MHIG01000007">
    <property type="protein sequence ID" value="OGY47795.1"/>
    <property type="molecule type" value="Genomic_DNA"/>
</dbReference>
<evidence type="ECO:0000256" key="1">
    <source>
        <dbReference type="ARBA" id="ARBA00008279"/>
    </source>
</evidence>
<evidence type="ECO:0000256" key="6">
    <source>
        <dbReference type="ARBA" id="ARBA00023134"/>
    </source>
</evidence>
<dbReference type="CDD" id="cd01894">
    <property type="entry name" value="EngA1"/>
    <property type="match status" value="1"/>
</dbReference>
<evidence type="ECO:0000256" key="2">
    <source>
        <dbReference type="ARBA" id="ARBA00020953"/>
    </source>
</evidence>
<dbReference type="Pfam" id="PF01926">
    <property type="entry name" value="MMR_HSR1"/>
    <property type="match status" value="2"/>
</dbReference>
<comment type="similarity">
    <text evidence="1 8 9 10">Belongs to the TRAFAC class TrmE-Era-EngA-EngB-Septin-like GTPase superfamily. EngA (Der) GTPase family.</text>
</comment>
<evidence type="ECO:0000313" key="13">
    <source>
        <dbReference type="Proteomes" id="UP000178385"/>
    </source>
</evidence>
<accession>A0A1G1Y631</accession>
<dbReference type="InterPro" id="IPR031166">
    <property type="entry name" value="G_ENGA"/>
</dbReference>
<dbReference type="Gene3D" id="3.30.300.20">
    <property type="match status" value="1"/>
</dbReference>
<dbReference type="HAMAP" id="MF_00195">
    <property type="entry name" value="GTPase_Der"/>
    <property type="match status" value="1"/>
</dbReference>
<evidence type="ECO:0000256" key="3">
    <source>
        <dbReference type="ARBA" id="ARBA00022517"/>
    </source>
</evidence>
<gene>
    <name evidence="8" type="primary">der</name>
    <name evidence="12" type="ORF">A2840_01100</name>
</gene>
<dbReference type="InterPro" id="IPR027417">
    <property type="entry name" value="P-loop_NTPase"/>
</dbReference>
<dbReference type="PROSITE" id="PS51712">
    <property type="entry name" value="G_ENGA"/>
    <property type="match status" value="1"/>
</dbReference>
<dbReference type="InterPro" id="IPR016484">
    <property type="entry name" value="GTPase_Der"/>
</dbReference>